<evidence type="ECO:0000256" key="5">
    <source>
        <dbReference type="ARBA" id="ARBA00023315"/>
    </source>
</evidence>
<dbReference type="InterPro" id="IPR051321">
    <property type="entry name" value="PHA/PHB_synthase"/>
</dbReference>
<dbReference type="OrthoDB" id="202878at2157"/>
<dbReference type="InterPro" id="IPR029058">
    <property type="entry name" value="AB_hydrolase_fold"/>
</dbReference>
<gene>
    <name evidence="9" type="ORF">C447_03921</name>
</gene>
<evidence type="ECO:0000256" key="7">
    <source>
        <dbReference type="SAM" id="MobiDB-lite"/>
    </source>
</evidence>
<dbReference type="SUPFAM" id="SSF53474">
    <property type="entry name" value="alpha/beta-Hydrolases"/>
    <property type="match status" value="1"/>
</dbReference>
<feature type="compositionally biased region" description="Acidic residues" evidence="7">
    <location>
        <begin position="398"/>
        <end position="410"/>
    </location>
</feature>
<evidence type="ECO:0000259" key="8">
    <source>
        <dbReference type="Pfam" id="PF00561"/>
    </source>
</evidence>
<dbReference type="Pfam" id="PF14520">
    <property type="entry name" value="HHH_5"/>
    <property type="match status" value="1"/>
</dbReference>
<keyword evidence="5" id="KW-0012">Acyltransferase</keyword>
<evidence type="ECO:0000256" key="1">
    <source>
        <dbReference type="ARBA" id="ARBA00004683"/>
    </source>
</evidence>
<dbReference type="AlphaFoldDB" id="M0M4M0"/>
<dbReference type="NCBIfam" id="TIGR01836">
    <property type="entry name" value="PHA_synth_III_C"/>
    <property type="match status" value="1"/>
</dbReference>
<dbReference type="PATRIC" id="fig|1132509.6.peg.912"/>
<comment type="caution">
    <text evidence="9">The sequence shown here is derived from an EMBL/GenBank/DDBJ whole genome shotgun (WGS) entry which is preliminary data.</text>
</comment>
<name>M0M4M0_9EURY</name>
<dbReference type="InterPro" id="IPR000073">
    <property type="entry name" value="AB_hydrolase_1"/>
</dbReference>
<evidence type="ECO:0000256" key="3">
    <source>
        <dbReference type="ARBA" id="ARBA00022679"/>
    </source>
</evidence>
<accession>M0M4M0</accession>
<dbReference type="Pfam" id="PF00561">
    <property type="entry name" value="Abhydrolase_1"/>
    <property type="match status" value="1"/>
</dbReference>
<keyword evidence="10" id="KW-1185">Reference proteome</keyword>
<evidence type="ECO:0000256" key="4">
    <source>
        <dbReference type="ARBA" id="ARBA00022752"/>
    </source>
</evidence>
<evidence type="ECO:0000256" key="6">
    <source>
        <dbReference type="ARBA" id="ARBA00033356"/>
    </source>
</evidence>
<dbReference type="EMBL" id="AOMB01000010">
    <property type="protein sequence ID" value="EMA40636.1"/>
    <property type="molecule type" value="Genomic_DNA"/>
</dbReference>
<dbReference type="UniPathway" id="UPA00917"/>
<reference evidence="9 10" key="1">
    <citation type="journal article" date="2014" name="PLoS Genet.">
        <title>Phylogenetically driven sequencing of extremely halophilic archaea reveals strategies for static and dynamic osmo-response.</title>
        <authorList>
            <person name="Becker E.A."/>
            <person name="Seitzer P.M."/>
            <person name="Tritt A."/>
            <person name="Larsen D."/>
            <person name="Krusor M."/>
            <person name="Yao A.I."/>
            <person name="Wu D."/>
            <person name="Madern D."/>
            <person name="Eisen J.A."/>
            <person name="Darling A.E."/>
            <person name="Facciotti M.T."/>
        </authorList>
    </citation>
    <scope>NUCLEOTIDE SEQUENCE [LARGE SCALE GENOMIC DNA]</scope>
    <source>
        <strain evidence="9 10">100A6</strain>
    </source>
</reference>
<keyword evidence="4" id="KW-0583">PHB biosynthesis</keyword>
<dbReference type="PANTHER" id="PTHR36837">
    <property type="entry name" value="POLY(3-HYDROXYALKANOATE) POLYMERASE SUBUNIT PHAC"/>
    <property type="match status" value="1"/>
</dbReference>
<dbReference type="Gene3D" id="1.10.150.20">
    <property type="entry name" value="5' to 3' exonuclease, C-terminal subdomain"/>
    <property type="match status" value="1"/>
</dbReference>
<dbReference type="InterPro" id="IPR010125">
    <property type="entry name" value="PHA_synth_III_C"/>
</dbReference>
<dbReference type="eggNOG" id="arCOG06344">
    <property type="taxonomic scope" value="Archaea"/>
</dbReference>
<comment type="pathway">
    <text evidence="1">Biopolymer metabolism; poly-(R)-3-hydroxybutanoate biosynthesis.</text>
</comment>
<dbReference type="PANTHER" id="PTHR36837:SF2">
    <property type="entry name" value="POLY(3-HYDROXYALKANOATE) POLYMERASE SUBUNIT PHAC"/>
    <property type="match status" value="1"/>
</dbReference>
<feature type="region of interest" description="Disordered" evidence="7">
    <location>
        <begin position="376"/>
        <end position="410"/>
    </location>
</feature>
<evidence type="ECO:0000313" key="9">
    <source>
        <dbReference type="EMBL" id="EMA40636.1"/>
    </source>
</evidence>
<evidence type="ECO:0000256" key="2">
    <source>
        <dbReference type="ARBA" id="ARBA00019065"/>
    </source>
</evidence>
<dbReference type="SUPFAM" id="SSF47794">
    <property type="entry name" value="Rad51 N-terminal domain-like"/>
    <property type="match status" value="1"/>
</dbReference>
<sequence>MAERSGRAFNPFTATLDAQRRSFEAAADTVEKVEMGPEQLAEMASVDVGQTPSDVVYTENKLELLHYEPLTDEQHDVPILVIYALINKPFILDLQPDRSVIRRLLEAGFDVYMIDWNEPSRLDQHLTLEDYVDRYIENCVDEVCERSGQDSINILGYCMGGTMSVMYAALHPEKVRNLGLMAAGLCFDDTGGVLELWGDDEYFSPDGLTETYGNAPAEMLDVGFALMDPVANYVSKYVRLYDNLDDDDFVENFGRMERWLSEGIDVAGETFAQFVTDIYQDNKLYNNELYVGDKHVDIEQIDMPVLQITGEYDHLIPSETSKPFNEVIGSDDTSVIEAPTGHIGLSVSGSSHENVWPEVCEWYAERSEPAEDVEVEVDGADGSEGSDAAEAEQPPATADEDEDGIEADDADELVSVDGIGGTYADRLRETGIDSLADLATADPETVADATGAAEATVEDWIDQAAD</sequence>
<dbReference type="GO" id="GO:0042619">
    <property type="term" value="P:poly-hydroxybutyrate biosynthetic process"/>
    <property type="evidence" value="ECO:0007669"/>
    <property type="project" value="UniProtKB-KW"/>
</dbReference>
<dbReference type="GO" id="GO:0000166">
    <property type="term" value="F:nucleotide binding"/>
    <property type="evidence" value="ECO:0007669"/>
    <property type="project" value="InterPro"/>
</dbReference>
<evidence type="ECO:0000313" key="10">
    <source>
        <dbReference type="Proteomes" id="UP000011566"/>
    </source>
</evidence>
<dbReference type="InterPro" id="IPR010995">
    <property type="entry name" value="DNA_repair_Rad51/TF_NusA_a-hlx"/>
</dbReference>
<keyword evidence="3" id="KW-0808">Transferase</keyword>
<proteinExistence type="predicted"/>
<organism evidence="9 10">
    <name type="scientific">Halococcus hamelinensis 100A6</name>
    <dbReference type="NCBI Taxonomy" id="1132509"/>
    <lineage>
        <taxon>Archaea</taxon>
        <taxon>Methanobacteriati</taxon>
        <taxon>Methanobacteriota</taxon>
        <taxon>Stenosarchaea group</taxon>
        <taxon>Halobacteria</taxon>
        <taxon>Halobacteriales</taxon>
        <taxon>Halococcaceae</taxon>
        <taxon>Halococcus</taxon>
    </lineage>
</organism>
<feature type="domain" description="AB hydrolase-1" evidence="8">
    <location>
        <begin position="83"/>
        <end position="344"/>
    </location>
</feature>
<dbReference type="GO" id="GO:0016746">
    <property type="term" value="F:acyltransferase activity"/>
    <property type="evidence" value="ECO:0007669"/>
    <property type="project" value="UniProtKB-KW"/>
</dbReference>
<dbReference type="RefSeq" id="WP_007691129.1">
    <property type="nucleotide sequence ID" value="NZ_AJRK01000028.1"/>
</dbReference>
<dbReference type="Proteomes" id="UP000011566">
    <property type="component" value="Unassembled WGS sequence"/>
</dbReference>
<dbReference type="Gene3D" id="3.40.50.1820">
    <property type="entry name" value="alpha/beta hydrolase"/>
    <property type="match status" value="1"/>
</dbReference>
<protein>
    <recommendedName>
        <fullName evidence="2">Poly(3-hydroxyalkanoate) polymerase subunit PhaC</fullName>
    </recommendedName>
    <alternativeName>
        <fullName evidence="6">PHB synthase subunit PhaC</fullName>
    </alternativeName>
</protein>